<comment type="similarity">
    <text evidence="3">Belongs to the Nudix hydrolase family. NudC subfamily.</text>
</comment>
<evidence type="ECO:0000259" key="10">
    <source>
        <dbReference type="PROSITE" id="PS51462"/>
    </source>
</evidence>
<dbReference type="GO" id="GO:0046872">
    <property type="term" value="F:metal ion binding"/>
    <property type="evidence" value="ECO:0007669"/>
    <property type="project" value="UniProtKB-KW"/>
</dbReference>
<dbReference type="SUPFAM" id="SSF55811">
    <property type="entry name" value="Nudix"/>
    <property type="match status" value="1"/>
</dbReference>
<evidence type="ECO:0000313" key="12">
    <source>
        <dbReference type="Proteomes" id="UP000214880"/>
    </source>
</evidence>
<evidence type="ECO:0000313" key="11">
    <source>
        <dbReference type="EMBL" id="SDM74519.1"/>
    </source>
</evidence>
<protein>
    <recommendedName>
        <fullName evidence="4">NAD(+) diphosphatase</fullName>
        <ecNumber evidence="4">3.6.1.22</ecNumber>
    </recommendedName>
</protein>
<keyword evidence="12" id="KW-1185">Reference proteome</keyword>
<dbReference type="NCBIfam" id="NF001299">
    <property type="entry name" value="PRK00241.1"/>
    <property type="match status" value="1"/>
</dbReference>
<dbReference type="Pfam" id="PF00293">
    <property type="entry name" value="NUDIX"/>
    <property type="match status" value="1"/>
</dbReference>
<dbReference type="PANTHER" id="PTHR42904">
    <property type="entry name" value="NUDIX HYDROLASE, NUDC SUBFAMILY"/>
    <property type="match status" value="1"/>
</dbReference>
<accession>A0A1G9VQR9</accession>
<dbReference type="GO" id="GO:0035529">
    <property type="term" value="F:NADH pyrophosphatase activity"/>
    <property type="evidence" value="ECO:0007669"/>
    <property type="project" value="TreeGrafter"/>
</dbReference>
<evidence type="ECO:0000256" key="4">
    <source>
        <dbReference type="ARBA" id="ARBA00012381"/>
    </source>
</evidence>
<dbReference type="EMBL" id="FNHB01000007">
    <property type="protein sequence ID" value="SDM74519.1"/>
    <property type="molecule type" value="Genomic_DNA"/>
</dbReference>
<dbReference type="InterPro" id="IPR049734">
    <property type="entry name" value="NudC-like_C"/>
</dbReference>
<keyword evidence="8" id="KW-0520">NAD</keyword>
<evidence type="ECO:0000256" key="3">
    <source>
        <dbReference type="ARBA" id="ARBA00009595"/>
    </source>
</evidence>
<sequence length="271" mass="29648">MHNAVDLTPPAANPGHTYMMIFYHDEIAVKNGNGRPKLPSVLDVINWSIEVADAQYVGSLNGAGCYGMILRSPVKLAGGCFEKLAQLPGRIGSQALELAFRAFHIINWAKSADFCGRCGERMLVASASRAFARQCAACGCTIYPRISPAVIVAVVKEDKILLARPNRFPPLHHSVLSGFINPGETLENCVRRELREEVGIVVDQIRYFGSQPWPFPDVLMIAFTARYVSGEIAVNQSEILSAGWFSADNLPAIPAYGGIARQLIDWFANKD</sequence>
<dbReference type="EC" id="3.6.1.22" evidence="4"/>
<comment type="cofactor">
    <cofactor evidence="2">
        <name>Zn(2+)</name>
        <dbReference type="ChEBI" id="CHEBI:29105"/>
    </cofactor>
</comment>
<dbReference type="STRING" id="146817.SAMN04488502_10711"/>
<feature type="domain" description="Nudix hydrolase" evidence="10">
    <location>
        <begin position="144"/>
        <end position="268"/>
    </location>
</feature>
<keyword evidence="5" id="KW-0479">Metal-binding</keyword>
<evidence type="ECO:0000256" key="5">
    <source>
        <dbReference type="ARBA" id="ARBA00022723"/>
    </source>
</evidence>
<evidence type="ECO:0000256" key="8">
    <source>
        <dbReference type="ARBA" id="ARBA00023027"/>
    </source>
</evidence>
<keyword evidence="7" id="KW-0460">Magnesium</keyword>
<dbReference type="GO" id="GO:0005829">
    <property type="term" value="C:cytosol"/>
    <property type="evidence" value="ECO:0007669"/>
    <property type="project" value="TreeGrafter"/>
</dbReference>
<dbReference type="CDD" id="cd03429">
    <property type="entry name" value="NUDIX_NADH_pyrophosphatase_Nudt13"/>
    <property type="match status" value="1"/>
</dbReference>
<gene>
    <name evidence="11" type="ORF">SAMN04488502_10711</name>
</gene>
<organism evidence="11 12">
    <name type="scientific">Dendrosporobacter quercicolus</name>
    <dbReference type="NCBI Taxonomy" id="146817"/>
    <lineage>
        <taxon>Bacteria</taxon>
        <taxon>Bacillati</taxon>
        <taxon>Bacillota</taxon>
        <taxon>Negativicutes</taxon>
        <taxon>Selenomonadales</taxon>
        <taxon>Sporomusaceae</taxon>
        <taxon>Dendrosporobacter</taxon>
    </lineage>
</organism>
<dbReference type="Gene3D" id="3.90.79.10">
    <property type="entry name" value="Nucleoside Triphosphate Pyrophosphohydrolase"/>
    <property type="match status" value="1"/>
</dbReference>
<evidence type="ECO:0000256" key="6">
    <source>
        <dbReference type="ARBA" id="ARBA00022801"/>
    </source>
</evidence>
<evidence type="ECO:0000256" key="2">
    <source>
        <dbReference type="ARBA" id="ARBA00001947"/>
    </source>
</evidence>
<dbReference type="AlphaFoldDB" id="A0A1G9VQR9"/>
<dbReference type="Gene3D" id="3.90.79.20">
    <property type="match status" value="1"/>
</dbReference>
<proteinExistence type="inferred from homology"/>
<comment type="cofactor">
    <cofactor evidence="1">
        <name>Mg(2+)</name>
        <dbReference type="ChEBI" id="CHEBI:18420"/>
    </cofactor>
</comment>
<dbReference type="InterPro" id="IPR050241">
    <property type="entry name" value="NAD-cap_RNA_hydrolase_NudC"/>
</dbReference>
<dbReference type="PROSITE" id="PS51462">
    <property type="entry name" value="NUDIX"/>
    <property type="match status" value="1"/>
</dbReference>
<dbReference type="InterPro" id="IPR000086">
    <property type="entry name" value="NUDIX_hydrolase_dom"/>
</dbReference>
<dbReference type="GO" id="GO:0006742">
    <property type="term" value="P:NADP+ catabolic process"/>
    <property type="evidence" value="ECO:0007669"/>
    <property type="project" value="TreeGrafter"/>
</dbReference>
<name>A0A1G9VQR9_9FIRM</name>
<dbReference type="InterPro" id="IPR020084">
    <property type="entry name" value="NUDIX_hydrolase_CS"/>
</dbReference>
<dbReference type="PANTHER" id="PTHR42904:SF6">
    <property type="entry name" value="NAD-CAPPED RNA HYDROLASE NUDT12"/>
    <property type="match status" value="1"/>
</dbReference>
<evidence type="ECO:0000256" key="1">
    <source>
        <dbReference type="ARBA" id="ARBA00001946"/>
    </source>
</evidence>
<dbReference type="InterPro" id="IPR015797">
    <property type="entry name" value="NUDIX_hydrolase-like_dom_sf"/>
</dbReference>
<dbReference type="PROSITE" id="PS00893">
    <property type="entry name" value="NUDIX_BOX"/>
    <property type="match status" value="1"/>
</dbReference>
<dbReference type="GO" id="GO:0019677">
    <property type="term" value="P:NAD+ catabolic process"/>
    <property type="evidence" value="ECO:0007669"/>
    <property type="project" value="TreeGrafter"/>
</dbReference>
<evidence type="ECO:0000256" key="9">
    <source>
        <dbReference type="ARBA" id="ARBA00023679"/>
    </source>
</evidence>
<evidence type="ECO:0000256" key="7">
    <source>
        <dbReference type="ARBA" id="ARBA00022842"/>
    </source>
</evidence>
<reference evidence="11 12" key="1">
    <citation type="submission" date="2016-10" db="EMBL/GenBank/DDBJ databases">
        <authorList>
            <person name="de Groot N.N."/>
        </authorList>
    </citation>
    <scope>NUCLEOTIDE SEQUENCE [LARGE SCALE GENOMIC DNA]</scope>
    <source>
        <strain evidence="11 12">DSM 1736</strain>
    </source>
</reference>
<dbReference type="RefSeq" id="WP_245698149.1">
    <property type="nucleotide sequence ID" value="NZ_FNHB01000007.1"/>
</dbReference>
<dbReference type="Proteomes" id="UP000214880">
    <property type="component" value="Unassembled WGS sequence"/>
</dbReference>
<keyword evidence="6" id="KW-0378">Hydrolase</keyword>
<comment type="catalytic activity">
    <reaction evidence="9">
        <text>a 5'-end NAD(+)-phospho-ribonucleoside in mRNA + H2O = a 5'-end phospho-adenosine-phospho-ribonucleoside in mRNA + beta-nicotinamide D-ribonucleotide + 2 H(+)</text>
        <dbReference type="Rhea" id="RHEA:60876"/>
        <dbReference type="Rhea" id="RHEA-COMP:15698"/>
        <dbReference type="Rhea" id="RHEA-COMP:15719"/>
        <dbReference type="ChEBI" id="CHEBI:14649"/>
        <dbReference type="ChEBI" id="CHEBI:15377"/>
        <dbReference type="ChEBI" id="CHEBI:15378"/>
        <dbReference type="ChEBI" id="CHEBI:144029"/>
        <dbReference type="ChEBI" id="CHEBI:144051"/>
    </reaction>
    <physiologicalReaction direction="left-to-right" evidence="9">
        <dbReference type="Rhea" id="RHEA:60877"/>
    </physiologicalReaction>
</comment>